<gene>
    <name evidence="1" type="ORF">DFR50_1451</name>
</gene>
<organism evidence="1 2">
    <name type="scientific">Roseiarcus fermentans</name>
    <dbReference type="NCBI Taxonomy" id="1473586"/>
    <lineage>
        <taxon>Bacteria</taxon>
        <taxon>Pseudomonadati</taxon>
        <taxon>Pseudomonadota</taxon>
        <taxon>Alphaproteobacteria</taxon>
        <taxon>Hyphomicrobiales</taxon>
        <taxon>Roseiarcaceae</taxon>
        <taxon>Roseiarcus</taxon>
    </lineage>
</organism>
<dbReference type="AlphaFoldDB" id="A0A366ELJ7"/>
<evidence type="ECO:0008006" key="3">
    <source>
        <dbReference type="Google" id="ProtNLM"/>
    </source>
</evidence>
<dbReference type="EMBL" id="QNRK01000045">
    <property type="protein sequence ID" value="RBP03248.1"/>
    <property type="molecule type" value="Genomic_DNA"/>
</dbReference>
<accession>A0A366ELJ7</accession>
<dbReference type="Proteomes" id="UP000253529">
    <property type="component" value="Unassembled WGS sequence"/>
</dbReference>
<protein>
    <recommendedName>
        <fullName evidence="3">IstB-like ATP binding protein</fullName>
    </recommendedName>
</protein>
<feature type="non-terminal residue" evidence="1">
    <location>
        <position position="41"/>
    </location>
</feature>
<comment type="caution">
    <text evidence="1">The sequence shown here is derived from an EMBL/GenBank/DDBJ whole genome shotgun (WGS) entry which is preliminary data.</text>
</comment>
<name>A0A366ELJ7_9HYPH</name>
<proteinExistence type="predicted"/>
<sequence length="41" mass="4412">MSDIPAYARAAGLAKAHAEGRLDERLGFFAKPKLLIVDELG</sequence>
<evidence type="ECO:0000313" key="2">
    <source>
        <dbReference type="Proteomes" id="UP000253529"/>
    </source>
</evidence>
<reference evidence="1 2" key="1">
    <citation type="submission" date="2018-06" db="EMBL/GenBank/DDBJ databases">
        <title>Genomic Encyclopedia of Type Strains, Phase IV (KMG-IV): sequencing the most valuable type-strain genomes for metagenomic binning, comparative biology and taxonomic classification.</title>
        <authorList>
            <person name="Goeker M."/>
        </authorList>
    </citation>
    <scope>NUCLEOTIDE SEQUENCE [LARGE SCALE GENOMIC DNA]</scope>
    <source>
        <strain evidence="1 2">DSM 24875</strain>
    </source>
</reference>
<keyword evidence="2" id="KW-1185">Reference proteome</keyword>
<evidence type="ECO:0000313" key="1">
    <source>
        <dbReference type="EMBL" id="RBP03248.1"/>
    </source>
</evidence>